<evidence type="ECO:0000256" key="1">
    <source>
        <dbReference type="SAM" id="Phobius"/>
    </source>
</evidence>
<feature type="transmembrane region" description="Helical" evidence="1">
    <location>
        <begin position="21"/>
        <end position="43"/>
    </location>
</feature>
<accession>A0A1G2MYT5</accession>
<dbReference type="Proteomes" id="UP000178089">
    <property type="component" value="Unassembled WGS sequence"/>
</dbReference>
<dbReference type="STRING" id="1802315.A3F51_01885"/>
<evidence type="ECO:0008006" key="4">
    <source>
        <dbReference type="Google" id="ProtNLM"/>
    </source>
</evidence>
<dbReference type="AlphaFoldDB" id="A0A1G2MYT5"/>
<name>A0A1G2MYT5_9BACT</name>
<keyword evidence="1" id="KW-0472">Membrane</keyword>
<dbReference type="EMBL" id="MHRT01000006">
    <property type="protein sequence ID" value="OHA28994.1"/>
    <property type="molecule type" value="Genomic_DNA"/>
</dbReference>
<keyword evidence="1" id="KW-1133">Transmembrane helix</keyword>
<evidence type="ECO:0000313" key="2">
    <source>
        <dbReference type="EMBL" id="OHA28994.1"/>
    </source>
</evidence>
<organism evidence="2 3">
    <name type="scientific">Candidatus Taylorbacteria bacterium RIFCSPHIGHO2_12_FULL_45_16</name>
    <dbReference type="NCBI Taxonomy" id="1802315"/>
    <lineage>
        <taxon>Bacteria</taxon>
        <taxon>Candidatus Tayloriibacteriota</taxon>
    </lineage>
</organism>
<reference evidence="2 3" key="1">
    <citation type="journal article" date="2016" name="Nat. Commun.">
        <title>Thousands of microbial genomes shed light on interconnected biogeochemical processes in an aquifer system.</title>
        <authorList>
            <person name="Anantharaman K."/>
            <person name="Brown C.T."/>
            <person name="Hug L.A."/>
            <person name="Sharon I."/>
            <person name="Castelle C.J."/>
            <person name="Probst A.J."/>
            <person name="Thomas B.C."/>
            <person name="Singh A."/>
            <person name="Wilkins M.J."/>
            <person name="Karaoz U."/>
            <person name="Brodie E.L."/>
            <person name="Williams K.H."/>
            <person name="Hubbard S.S."/>
            <person name="Banfield J.F."/>
        </authorList>
    </citation>
    <scope>NUCLEOTIDE SEQUENCE [LARGE SCALE GENOMIC DNA]</scope>
</reference>
<comment type="caution">
    <text evidence="2">The sequence shown here is derived from an EMBL/GenBank/DDBJ whole genome shotgun (WGS) entry which is preliminary data.</text>
</comment>
<evidence type="ECO:0000313" key="3">
    <source>
        <dbReference type="Proteomes" id="UP000178089"/>
    </source>
</evidence>
<protein>
    <recommendedName>
        <fullName evidence="4">POTRA domain-containing protein</fullName>
    </recommendedName>
</protein>
<gene>
    <name evidence="2" type="ORF">A3F51_01885</name>
</gene>
<sequence>MRSRHRSRQSKTFIARRRARLTSCVIGIAGMLCISILVVWGVVSTNLFTITNVQIAGVENQEVQILHDKVTEILSGSYIGVFPRNNSLIYPRSEIRSVIWNIYREVESIDLRRAGFHTLIVTVHEKIPSAVVCATLPDFNNNELSLDDSDACYFADSSGILFKKAPSFSGDVYNRYYVPDLESSDGSTDSLTKLVGTRATSTEEFSVIQQVYETIQRNNITIDAMLMKNDREYEIYIRNPDMSSSTAIVYFNTISPAMEQISNLILFWNHILSAARAKKEYMKFDYIDVRYSPNIYHRFAR</sequence>
<keyword evidence="1" id="KW-0812">Transmembrane</keyword>
<proteinExistence type="predicted"/>